<dbReference type="PROSITE" id="PS51078">
    <property type="entry name" value="ICLR_ED"/>
    <property type="match status" value="1"/>
</dbReference>
<dbReference type="Proteomes" id="UP000625682">
    <property type="component" value="Unassembled WGS sequence"/>
</dbReference>
<dbReference type="GO" id="GO:0045892">
    <property type="term" value="P:negative regulation of DNA-templated transcription"/>
    <property type="evidence" value="ECO:0007669"/>
    <property type="project" value="TreeGrafter"/>
</dbReference>
<evidence type="ECO:0000256" key="2">
    <source>
        <dbReference type="ARBA" id="ARBA00023125"/>
    </source>
</evidence>
<dbReference type="InterPro" id="IPR029016">
    <property type="entry name" value="GAF-like_dom_sf"/>
</dbReference>
<organism evidence="6 7">
    <name type="scientific">Streptomyces lacrimifluminis</name>
    <dbReference type="NCBI Taxonomy" id="1500077"/>
    <lineage>
        <taxon>Bacteria</taxon>
        <taxon>Bacillati</taxon>
        <taxon>Actinomycetota</taxon>
        <taxon>Actinomycetes</taxon>
        <taxon>Kitasatosporales</taxon>
        <taxon>Streptomycetaceae</taxon>
        <taxon>Streptomyces</taxon>
    </lineage>
</organism>
<dbReference type="Pfam" id="PF01614">
    <property type="entry name" value="IclR_C"/>
    <property type="match status" value="1"/>
</dbReference>
<evidence type="ECO:0000256" key="3">
    <source>
        <dbReference type="ARBA" id="ARBA00023163"/>
    </source>
</evidence>
<keyword evidence="7" id="KW-1185">Reference proteome</keyword>
<dbReference type="InterPro" id="IPR050707">
    <property type="entry name" value="HTH_MetabolicPath_Reg"/>
</dbReference>
<sequence>MAAGGSSGARDAAESEPAGMRTVQRAIDVLGLFDDVRPALSLREIVSASGLPKTTVLRLLQTLRLNGLLWVDEHGRYLAGPALLRWSRLAEQAWRLPPAARALLRDLAAEHKETVHLYVRRDTHRVCIAQEEGPQALRQVVRVGDELPLWAGGVAKALLLDAPDGLLLRVAEASPYGAAHLVTLRTWIEEARDHGYAVSHGEREEGLSAVAVPVRGRSGAVLAALSFGGPSTRFTPERVTRFAAALRGAAGELARAGLPFEA</sequence>
<evidence type="ECO:0000313" key="7">
    <source>
        <dbReference type="Proteomes" id="UP000625682"/>
    </source>
</evidence>
<dbReference type="Gene3D" id="1.10.10.10">
    <property type="entry name" value="Winged helix-like DNA-binding domain superfamily/Winged helix DNA-binding domain"/>
    <property type="match status" value="1"/>
</dbReference>
<dbReference type="SMART" id="SM00346">
    <property type="entry name" value="HTH_ICLR"/>
    <property type="match status" value="1"/>
</dbReference>
<feature type="domain" description="IclR-ED" evidence="5">
    <location>
        <begin position="82"/>
        <end position="259"/>
    </location>
</feature>
<proteinExistence type="predicted"/>
<evidence type="ECO:0000313" key="6">
    <source>
        <dbReference type="EMBL" id="GGJ16046.1"/>
    </source>
</evidence>
<evidence type="ECO:0000259" key="4">
    <source>
        <dbReference type="PROSITE" id="PS51077"/>
    </source>
</evidence>
<protein>
    <submittedName>
        <fullName evidence="6">IclR family transcriptional regulator</fullName>
    </submittedName>
</protein>
<dbReference type="PANTHER" id="PTHR30136:SF39">
    <property type="entry name" value="TRANSCRIPTIONAL REGULATORY PROTEIN"/>
    <property type="match status" value="1"/>
</dbReference>
<dbReference type="Pfam" id="PF09339">
    <property type="entry name" value="HTH_IclR"/>
    <property type="match status" value="1"/>
</dbReference>
<dbReference type="GO" id="GO:0003677">
    <property type="term" value="F:DNA binding"/>
    <property type="evidence" value="ECO:0007669"/>
    <property type="project" value="UniProtKB-KW"/>
</dbReference>
<comment type="caution">
    <text evidence="6">The sequence shown here is derived from an EMBL/GenBank/DDBJ whole genome shotgun (WGS) entry which is preliminary data.</text>
</comment>
<dbReference type="InterPro" id="IPR005471">
    <property type="entry name" value="Tscrpt_reg_IclR_N"/>
</dbReference>
<dbReference type="SUPFAM" id="SSF55781">
    <property type="entry name" value="GAF domain-like"/>
    <property type="match status" value="1"/>
</dbReference>
<dbReference type="RefSeq" id="WP_229695053.1">
    <property type="nucleotide sequence ID" value="NZ_BAABER010000021.1"/>
</dbReference>
<dbReference type="SUPFAM" id="SSF46785">
    <property type="entry name" value="Winged helix' DNA-binding domain"/>
    <property type="match status" value="1"/>
</dbReference>
<dbReference type="AlphaFoldDB" id="A0A917KJ46"/>
<dbReference type="InterPro" id="IPR036388">
    <property type="entry name" value="WH-like_DNA-bd_sf"/>
</dbReference>
<keyword evidence="3" id="KW-0804">Transcription</keyword>
<dbReference type="InterPro" id="IPR036390">
    <property type="entry name" value="WH_DNA-bd_sf"/>
</dbReference>
<dbReference type="Gene3D" id="3.30.450.40">
    <property type="match status" value="1"/>
</dbReference>
<accession>A0A917KJ46</accession>
<dbReference type="GO" id="GO:0003700">
    <property type="term" value="F:DNA-binding transcription factor activity"/>
    <property type="evidence" value="ECO:0007669"/>
    <property type="project" value="TreeGrafter"/>
</dbReference>
<evidence type="ECO:0000256" key="1">
    <source>
        <dbReference type="ARBA" id="ARBA00023015"/>
    </source>
</evidence>
<name>A0A917KJ46_9ACTN</name>
<evidence type="ECO:0000259" key="5">
    <source>
        <dbReference type="PROSITE" id="PS51078"/>
    </source>
</evidence>
<feature type="domain" description="HTH iclR-type" evidence="4">
    <location>
        <begin position="20"/>
        <end position="81"/>
    </location>
</feature>
<reference evidence="6" key="2">
    <citation type="submission" date="2020-09" db="EMBL/GenBank/DDBJ databases">
        <authorList>
            <person name="Sun Q."/>
            <person name="Zhou Y."/>
        </authorList>
    </citation>
    <scope>NUCLEOTIDE SEQUENCE</scope>
    <source>
        <strain evidence="6">CGMCC 4.7272</strain>
    </source>
</reference>
<dbReference type="InterPro" id="IPR014757">
    <property type="entry name" value="Tscrpt_reg_IclR_C"/>
</dbReference>
<reference evidence="6" key="1">
    <citation type="journal article" date="2014" name="Int. J. Syst. Evol. Microbiol.">
        <title>Complete genome sequence of Corynebacterium casei LMG S-19264T (=DSM 44701T), isolated from a smear-ripened cheese.</title>
        <authorList>
            <consortium name="US DOE Joint Genome Institute (JGI-PGF)"/>
            <person name="Walter F."/>
            <person name="Albersmeier A."/>
            <person name="Kalinowski J."/>
            <person name="Ruckert C."/>
        </authorList>
    </citation>
    <scope>NUCLEOTIDE SEQUENCE</scope>
    <source>
        <strain evidence="6">CGMCC 4.7272</strain>
    </source>
</reference>
<keyword evidence="1" id="KW-0805">Transcription regulation</keyword>
<dbReference type="PROSITE" id="PS51077">
    <property type="entry name" value="HTH_ICLR"/>
    <property type="match status" value="1"/>
</dbReference>
<gene>
    <name evidence="6" type="ORF">GCM10012282_10180</name>
</gene>
<dbReference type="EMBL" id="BMMU01000002">
    <property type="protein sequence ID" value="GGJ16046.1"/>
    <property type="molecule type" value="Genomic_DNA"/>
</dbReference>
<keyword evidence="2" id="KW-0238">DNA-binding</keyword>
<dbReference type="PANTHER" id="PTHR30136">
    <property type="entry name" value="HELIX-TURN-HELIX TRANSCRIPTIONAL REGULATOR, ICLR FAMILY"/>
    <property type="match status" value="1"/>
</dbReference>